<keyword evidence="3" id="KW-1185">Reference proteome</keyword>
<dbReference type="CDD" id="cd02440">
    <property type="entry name" value="AdoMet_MTases"/>
    <property type="match status" value="1"/>
</dbReference>
<feature type="domain" description="Methyltransferase" evidence="1">
    <location>
        <begin position="54"/>
        <end position="149"/>
    </location>
</feature>
<organism evidence="2 3">
    <name type="scientific">Pseudonocardia aurantiaca</name>
    <dbReference type="NCBI Taxonomy" id="75290"/>
    <lineage>
        <taxon>Bacteria</taxon>
        <taxon>Bacillati</taxon>
        <taxon>Actinomycetota</taxon>
        <taxon>Actinomycetes</taxon>
        <taxon>Pseudonocardiales</taxon>
        <taxon>Pseudonocardiaceae</taxon>
        <taxon>Pseudonocardia</taxon>
    </lineage>
</organism>
<dbReference type="Proteomes" id="UP001597145">
    <property type="component" value="Unassembled WGS sequence"/>
</dbReference>
<dbReference type="PANTHER" id="PTHR43667:SF2">
    <property type="entry name" value="FATTY ACID C-METHYL TRANSFERASE"/>
    <property type="match status" value="1"/>
</dbReference>
<gene>
    <name evidence="2" type="ORF">ACFSCY_24475</name>
</gene>
<dbReference type="RefSeq" id="WP_343986095.1">
    <property type="nucleotide sequence ID" value="NZ_BAAAJG010000027.1"/>
</dbReference>
<dbReference type="SUPFAM" id="SSF53335">
    <property type="entry name" value="S-adenosyl-L-methionine-dependent methyltransferases"/>
    <property type="match status" value="1"/>
</dbReference>
<reference evidence="3" key="1">
    <citation type="journal article" date="2019" name="Int. J. Syst. Evol. Microbiol.">
        <title>The Global Catalogue of Microorganisms (GCM) 10K type strain sequencing project: providing services to taxonomists for standard genome sequencing and annotation.</title>
        <authorList>
            <consortium name="The Broad Institute Genomics Platform"/>
            <consortium name="The Broad Institute Genome Sequencing Center for Infectious Disease"/>
            <person name="Wu L."/>
            <person name="Ma J."/>
        </authorList>
    </citation>
    <scope>NUCLEOTIDE SEQUENCE [LARGE SCALE GENOMIC DNA]</scope>
    <source>
        <strain evidence="3">JCM 12165</strain>
    </source>
</reference>
<dbReference type="EC" id="2.1.1.-" evidence="2"/>
<keyword evidence="2" id="KW-0808">Transferase</keyword>
<evidence type="ECO:0000313" key="2">
    <source>
        <dbReference type="EMBL" id="MFD1532586.1"/>
    </source>
</evidence>
<dbReference type="PANTHER" id="PTHR43667">
    <property type="entry name" value="CYCLOPROPANE-FATTY-ACYL-PHOSPHOLIPID SYNTHASE"/>
    <property type="match status" value="1"/>
</dbReference>
<dbReference type="InterPro" id="IPR050723">
    <property type="entry name" value="CFA/CMAS"/>
</dbReference>
<comment type="caution">
    <text evidence="2">The sequence shown here is derived from an EMBL/GenBank/DDBJ whole genome shotgun (WGS) entry which is preliminary data.</text>
</comment>
<dbReference type="GO" id="GO:0032259">
    <property type="term" value="P:methylation"/>
    <property type="evidence" value="ECO:0007669"/>
    <property type="project" value="UniProtKB-KW"/>
</dbReference>
<protein>
    <submittedName>
        <fullName evidence="2">Class I SAM-dependent methyltransferase</fullName>
        <ecNumber evidence="2">2.1.1.-</ecNumber>
    </submittedName>
</protein>
<evidence type="ECO:0000313" key="3">
    <source>
        <dbReference type="Proteomes" id="UP001597145"/>
    </source>
</evidence>
<evidence type="ECO:0000259" key="1">
    <source>
        <dbReference type="Pfam" id="PF13649"/>
    </source>
</evidence>
<dbReference type="InterPro" id="IPR029063">
    <property type="entry name" value="SAM-dependent_MTases_sf"/>
</dbReference>
<dbReference type="Gene3D" id="3.40.50.150">
    <property type="entry name" value="Vaccinia Virus protein VP39"/>
    <property type="match status" value="1"/>
</dbReference>
<keyword evidence="2" id="KW-0489">Methyltransferase</keyword>
<accession>A0ABW4FSM7</accession>
<dbReference type="EMBL" id="JBHUCP010000018">
    <property type="protein sequence ID" value="MFD1532586.1"/>
    <property type="molecule type" value="Genomic_DNA"/>
</dbReference>
<proteinExistence type="predicted"/>
<dbReference type="InterPro" id="IPR041698">
    <property type="entry name" value="Methyltransf_25"/>
</dbReference>
<name>A0ABW4FSM7_9PSEU</name>
<dbReference type="Pfam" id="PF13649">
    <property type="entry name" value="Methyltransf_25"/>
    <property type="match status" value="1"/>
</dbReference>
<dbReference type="GO" id="GO:0008168">
    <property type="term" value="F:methyltransferase activity"/>
    <property type="evidence" value="ECO:0007669"/>
    <property type="project" value="UniProtKB-KW"/>
</dbReference>
<sequence length="281" mass="29707">MSVHVDPSNADAAKGWDGPTGDFWTDNADMFDAGVARYLQPFLDTAAIEPRAHVLDVGCGAGQTTREAARLATAGSATGVDLSARLLDLARRRADQAGLSNVRFVQADAQVADLGTDRYDRVISRTGAMFFGDPVAAFANLAKALKPDGRLVLLVWQPFTENEWLGAFLGAVAAGRDLPPPPPDRPGPFSMGDPDRVRTVLTAAGFGEPRLAGLREPMFYGPDISTAERMVLGIVGGRLDDLDAAARASAEAALRATLEEHLGSDGVTYRSAMWLVTAALG</sequence>